<dbReference type="GO" id="GO:0070929">
    <property type="term" value="P:trans-translation"/>
    <property type="evidence" value="ECO:0007669"/>
    <property type="project" value="UniProtKB-UniRule"/>
</dbReference>
<comment type="similarity">
    <text evidence="3">Belongs to the SmpB family.</text>
</comment>
<dbReference type="Pfam" id="PF01668">
    <property type="entry name" value="SmpB"/>
    <property type="match status" value="1"/>
</dbReference>
<comment type="subcellular location">
    <subcellularLocation>
        <location evidence="3">Cytoplasm</location>
    </subcellularLocation>
    <text evidence="3">The tmRNA-SmpB complex associates with stalled 70S ribosomes.</text>
</comment>
<organism evidence="4 5">
    <name type="scientific">Candidatus Onthousia excrementipullorum</name>
    <dbReference type="NCBI Taxonomy" id="2840884"/>
    <lineage>
        <taxon>Bacteria</taxon>
        <taxon>Bacillati</taxon>
        <taxon>Bacillota</taxon>
        <taxon>Bacilli</taxon>
        <taxon>Candidatus Onthousia</taxon>
    </lineage>
</organism>
<dbReference type="PROSITE" id="PS01317">
    <property type="entry name" value="SSRP"/>
    <property type="match status" value="1"/>
</dbReference>
<accession>A0A9D1DTV2</accession>
<dbReference type="NCBIfam" id="NF003843">
    <property type="entry name" value="PRK05422.1"/>
    <property type="match status" value="1"/>
</dbReference>
<dbReference type="Gene3D" id="2.40.280.10">
    <property type="match status" value="1"/>
</dbReference>
<name>A0A9D1DTV2_9FIRM</name>
<sequence length="145" mass="17076">MEIINRRAKFDYFIEDTYEAGIVLKGTEIKSIRLGKASIKDSYAIIRGGEVYLVNMFIDHYKEGNIFNHEETRSRKLLLHKSEIKKLDNKLKLEGYTLIPLKLYFVRGKAKIELGLCKGKKNYDKRESIKERDLKRETAKLNKYK</sequence>
<dbReference type="AlphaFoldDB" id="A0A9D1DTV2"/>
<keyword evidence="1 3" id="KW-0963">Cytoplasm</keyword>
<dbReference type="PANTHER" id="PTHR30308">
    <property type="entry name" value="TMRNA-BINDING COMPONENT OF TRANS-TRANSLATION TAGGING COMPLEX"/>
    <property type="match status" value="1"/>
</dbReference>
<dbReference type="SUPFAM" id="SSF74982">
    <property type="entry name" value="Small protein B (SmpB)"/>
    <property type="match status" value="1"/>
</dbReference>
<dbReference type="GO" id="GO:0005829">
    <property type="term" value="C:cytosol"/>
    <property type="evidence" value="ECO:0007669"/>
    <property type="project" value="TreeGrafter"/>
</dbReference>
<reference evidence="4" key="1">
    <citation type="submission" date="2020-10" db="EMBL/GenBank/DDBJ databases">
        <authorList>
            <person name="Gilroy R."/>
        </authorList>
    </citation>
    <scope>NUCLEOTIDE SEQUENCE</scope>
    <source>
        <strain evidence="4">CHK184-20233</strain>
    </source>
</reference>
<evidence type="ECO:0000256" key="2">
    <source>
        <dbReference type="ARBA" id="ARBA00022884"/>
    </source>
</evidence>
<dbReference type="Proteomes" id="UP000824232">
    <property type="component" value="Unassembled WGS sequence"/>
</dbReference>
<gene>
    <name evidence="3 4" type="primary">smpB</name>
    <name evidence="4" type="ORF">IAB38_02005</name>
</gene>
<dbReference type="CDD" id="cd09294">
    <property type="entry name" value="SmpB"/>
    <property type="match status" value="1"/>
</dbReference>
<dbReference type="EMBL" id="DVHC01000023">
    <property type="protein sequence ID" value="HIR58801.1"/>
    <property type="molecule type" value="Genomic_DNA"/>
</dbReference>
<dbReference type="InterPro" id="IPR020081">
    <property type="entry name" value="SsrA-bd_prot_CS"/>
</dbReference>
<reference evidence="4" key="2">
    <citation type="journal article" date="2021" name="PeerJ">
        <title>Extensive microbial diversity within the chicken gut microbiome revealed by metagenomics and culture.</title>
        <authorList>
            <person name="Gilroy R."/>
            <person name="Ravi A."/>
            <person name="Getino M."/>
            <person name="Pursley I."/>
            <person name="Horton D.L."/>
            <person name="Alikhan N.F."/>
            <person name="Baker D."/>
            <person name="Gharbi K."/>
            <person name="Hall N."/>
            <person name="Watson M."/>
            <person name="Adriaenssens E.M."/>
            <person name="Foster-Nyarko E."/>
            <person name="Jarju S."/>
            <person name="Secka A."/>
            <person name="Antonio M."/>
            <person name="Oren A."/>
            <person name="Chaudhuri R.R."/>
            <person name="La Ragione R."/>
            <person name="Hildebrand F."/>
            <person name="Pallen M.J."/>
        </authorList>
    </citation>
    <scope>NUCLEOTIDE SEQUENCE</scope>
    <source>
        <strain evidence="4">CHK184-20233</strain>
    </source>
</reference>
<proteinExistence type="inferred from homology"/>
<evidence type="ECO:0000313" key="5">
    <source>
        <dbReference type="Proteomes" id="UP000824232"/>
    </source>
</evidence>
<dbReference type="NCBIfam" id="TIGR00086">
    <property type="entry name" value="smpB"/>
    <property type="match status" value="1"/>
</dbReference>
<dbReference type="GO" id="GO:0070930">
    <property type="term" value="P:trans-translation-dependent protein tagging"/>
    <property type="evidence" value="ECO:0007669"/>
    <property type="project" value="TreeGrafter"/>
</dbReference>
<protein>
    <recommendedName>
        <fullName evidence="3">SsrA-binding protein</fullName>
    </recommendedName>
    <alternativeName>
        <fullName evidence="3">Small protein B</fullName>
    </alternativeName>
</protein>
<comment type="caution">
    <text evidence="4">The sequence shown here is derived from an EMBL/GenBank/DDBJ whole genome shotgun (WGS) entry which is preliminary data.</text>
</comment>
<dbReference type="GO" id="GO:0003723">
    <property type="term" value="F:RNA binding"/>
    <property type="evidence" value="ECO:0007669"/>
    <property type="project" value="UniProtKB-UniRule"/>
</dbReference>
<comment type="function">
    <text evidence="3">Required for rescue of stalled ribosomes mediated by trans-translation. Binds to transfer-messenger RNA (tmRNA), required for stable association of tmRNA with ribosomes. tmRNA and SmpB together mimic tRNA shape, replacing the anticodon stem-loop with SmpB. tmRNA is encoded by the ssrA gene; the 2 termini fold to resemble tRNA(Ala) and it encodes a 'tag peptide', a short internal open reading frame. During trans-translation Ala-aminoacylated tmRNA acts like a tRNA, entering the A-site of stalled ribosomes, displacing the stalled mRNA. The ribosome then switches to translate the ORF on the tmRNA; the nascent peptide is terminated with the 'tag peptide' encoded by the tmRNA and targeted for degradation. The ribosome is freed to recommence translation, which seems to be the essential function of trans-translation.</text>
</comment>
<keyword evidence="2 3" id="KW-0694">RNA-binding</keyword>
<dbReference type="InterPro" id="IPR000037">
    <property type="entry name" value="SsrA-bd_prot"/>
</dbReference>
<evidence type="ECO:0000256" key="3">
    <source>
        <dbReference type="HAMAP-Rule" id="MF_00023"/>
    </source>
</evidence>
<evidence type="ECO:0000256" key="1">
    <source>
        <dbReference type="ARBA" id="ARBA00022490"/>
    </source>
</evidence>
<dbReference type="InterPro" id="IPR023620">
    <property type="entry name" value="SmpB"/>
</dbReference>
<dbReference type="PANTHER" id="PTHR30308:SF2">
    <property type="entry name" value="SSRA-BINDING PROTEIN"/>
    <property type="match status" value="1"/>
</dbReference>
<evidence type="ECO:0000313" key="4">
    <source>
        <dbReference type="EMBL" id="HIR58801.1"/>
    </source>
</evidence>
<dbReference type="HAMAP" id="MF_00023">
    <property type="entry name" value="SmpB"/>
    <property type="match status" value="1"/>
</dbReference>